<organism evidence="1 2">
    <name type="scientific">Brachionus plicatilis</name>
    <name type="common">Marine rotifer</name>
    <name type="synonym">Brachionus muelleri</name>
    <dbReference type="NCBI Taxonomy" id="10195"/>
    <lineage>
        <taxon>Eukaryota</taxon>
        <taxon>Metazoa</taxon>
        <taxon>Spiralia</taxon>
        <taxon>Gnathifera</taxon>
        <taxon>Rotifera</taxon>
        <taxon>Eurotatoria</taxon>
        <taxon>Monogononta</taxon>
        <taxon>Pseudotrocha</taxon>
        <taxon>Ploima</taxon>
        <taxon>Brachionidae</taxon>
        <taxon>Brachionus</taxon>
    </lineage>
</organism>
<name>A0A3M7P1S4_BRAPC</name>
<proteinExistence type="predicted"/>
<dbReference type="EMBL" id="REGN01014312">
    <property type="protein sequence ID" value="RMZ92790.1"/>
    <property type="molecule type" value="Genomic_DNA"/>
</dbReference>
<keyword evidence="2" id="KW-1185">Reference proteome</keyword>
<sequence>MNLSTLTEKDKLVTLCRSNCVTSNRTFFKARQSQYFEPFFLTFVPDRWSKFDFIYVLKRYSINQSSFVLNNDCLLKIVFLTKLTFFIKITQLQNMQKPGYFSNLINLRLFTSYFTFQKISLKKNLNYVNHIFYKIYDILTNSNQFINLLFFKYLIKNHVKVLNFTSVWKTSRRRLLKYKSREYIKRTTSSKRIQEQGQRNQN</sequence>
<gene>
    <name evidence="1" type="ORF">BpHYR1_029533</name>
</gene>
<protein>
    <submittedName>
        <fullName evidence="1">Uncharacterized protein</fullName>
    </submittedName>
</protein>
<comment type="caution">
    <text evidence="1">The sequence shown here is derived from an EMBL/GenBank/DDBJ whole genome shotgun (WGS) entry which is preliminary data.</text>
</comment>
<dbReference type="AlphaFoldDB" id="A0A3M7P1S4"/>
<dbReference type="Proteomes" id="UP000276133">
    <property type="component" value="Unassembled WGS sequence"/>
</dbReference>
<reference evidence="1 2" key="1">
    <citation type="journal article" date="2018" name="Sci. Rep.">
        <title>Genomic signatures of local adaptation to the degree of environmental predictability in rotifers.</title>
        <authorList>
            <person name="Franch-Gras L."/>
            <person name="Hahn C."/>
            <person name="Garcia-Roger E.M."/>
            <person name="Carmona M.J."/>
            <person name="Serra M."/>
            <person name="Gomez A."/>
        </authorList>
    </citation>
    <scope>NUCLEOTIDE SEQUENCE [LARGE SCALE GENOMIC DNA]</scope>
    <source>
        <strain evidence="1">HYR1</strain>
    </source>
</reference>
<accession>A0A3M7P1S4</accession>
<evidence type="ECO:0000313" key="2">
    <source>
        <dbReference type="Proteomes" id="UP000276133"/>
    </source>
</evidence>
<evidence type="ECO:0000313" key="1">
    <source>
        <dbReference type="EMBL" id="RMZ92790.1"/>
    </source>
</evidence>